<dbReference type="Proteomes" id="UP000188268">
    <property type="component" value="Unassembled WGS sequence"/>
</dbReference>
<dbReference type="Gramene" id="OMO78846">
    <property type="protein sequence ID" value="OMO78846"/>
    <property type="gene ID" value="CCACVL1_14076"/>
</dbReference>
<protein>
    <submittedName>
        <fullName evidence="1">Uncharacterized protein</fullName>
    </submittedName>
</protein>
<dbReference type="EMBL" id="AWWV01010515">
    <property type="protein sequence ID" value="OMO78846.1"/>
    <property type="molecule type" value="Genomic_DNA"/>
</dbReference>
<proteinExistence type="predicted"/>
<evidence type="ECO:0000313" key="2">
    <source>
        <dbReference type="Proteomes" id="UP000188268"/>
    </source>
</evidence>
<organism evidence="1 2">
    <name type="scientific">Corchorus capsularis</name>
    <name type="common">Jute</name>
    <dbReference type="NCBI Taxonomy" id="210143"/>
    <lineage>
        <taxon>Eukaryota</taxon>
        <taxon>Viridiplantae</taxon>
        <taxon>Streptophyta</taxon>
        <taxon>Embryophyta</taxon>
        <taxon>Tracheophyta</taxon>
        <taxon>Spermatophyta</taxon>
        <taxon>Magnoliopsida</taxon>
        <taxon>eudicotyledons</taxon>
        <taxon>Gunneridae</taxon>
        <taxon>Pentapetalae</taxon>
        <taxon>rosids</taxon>
        <taxon>malvids</taxon>
        <taxon>Malvales</taxon>
        <taxon>Malvaceae</taxon>
        <taxon>Grewioideae</taxon>
        <taxon>Apeibeae</taxon>
        <taxon>Corchorus</taxon>
    </lineage>
</organism>
<name>A0A1R3I8C2_COCAP</name>
<dbReference type="AlphaFoldDB" id="A0A1R3I8C2"/>
<accession>A0A1R3I8C2</accession>
<gene>
    <name evidence="1" type="ORF">CCACVL1_14076</name>
</gene>
<evidence type="ECO:0000313" key="1">
    <source>
        <dbReference type="EMBL" id="OMO78846.1"/>
    </source>
</evidence>
<reference evidence="1 2" key="1">
    <citation type="submission" date="2013-09" db="EMBL/GenBank/DDBJ databases">
        <title>Corchorus capsularis genome sequencing.</title>
        <authorList>
            <person name="Alam M."/>
            <person name="Haque M.S."/>
            <person name="Islam M.S."/>
            <person name="Emdad E.M."/>
            <person name="Islam M.M."/>
            <person name="Ahmed B."/>
            <person name="Halim A."/>
            <person name="Hossen Q.M.M."/>
            <person name="Hossain M.Z."/>
            <person name="Ahmed R."/>
            <person name="Khan M.M."/>
            <person name="Islam R."/>
            <person name="Rashid M.M."/>
            <person name="Khan S.A."/>
            <person name="Rahman M.S."/>
            <person name="Alam M."/>
        </authorList>
    </citation>
    <scope>NUCLEOTIDE SEQUENCE [LARGE SCALE GENOMIC DNA]</scope>
    <source>
        <strain evidence="2">cv. CVL-1</strain>
        <tissue evidence="1">Whole seedling</tissue>
    </source>
</reference>
<comment type="caution">
    <text evidence="1">The sequence shown here is derived from an EMBL/GenBank/DDBJ whole genome shotgun (WGS) entry which is preliminary data.</text>
</comment>
<keyword evidence="2" id="KW-1185">Reference proteome</keyword>
<sequence length="32" mass="3343">MALADGGTNGALKVIFRPRETLAPSILSQLSD</sequence>